<reference evidence="3" key="2">
    <citation type="submission" date="2018-05" db="EMBL/GenBank/DDBJ databases">
        <title>OgluRS3 (Oryza glumaepatula Reference Sequence Version 3).</title>
        <authorList>
            <person name="Zhang J."/>
            <person name="Kudrna D."/>
            <person name="Lee S."/>
            <person name="Talag J."/>
            <person name="Welchert J."/>
            <person name="Wing R.A."/>
        </authorList>
    </citation>
    <scope>NUCLEOTIDE SEQUENCE [LARGE SCALE GENOMIC DNA]</scope>
</reference>
<dbReference type="PROSITE" id="PS50222">
    <property type="entry name" value="EF_HAND_2"/>
    <property type="match status" value="1"/>
</dbReference>
<feature type="compositionally biased region" description="Basic and acidic residues" evidence="1">
    <location>
        <begin position="55"/>
        <end position="76"/>
    </location>
</feature>
<dbReference type="InterPro" id="IPR011992">
    <property type="entry name" value="EF-hand-dom_pair"/>
</dbReference>
<evidence type="ECO:0000259" key="2">
    <source>
        <dbReference type="PROSITE" id="PS50222"/>
    </source>
</evidence>
<feature type="compositionally biased region" description="Basic and acidic residues" evidence="1">
    <location>
        <begin position="84"/>
        <end position="95"/>
    </location>
</feature>
<evidence type="ECO:0000313" key="4">
    <source>
        <dbReference type="Proteomes" id="UP000026961"/>
    </source>
</evidence>
<dbReference type="EnsemblPlants" id="OGLUM03G38400.1">
    <property type="protein sequence ID" value="OGLUM03G38400.1"/>
    <property type="gene ID" value="OGLUM03G38400"/>
</dbReference>
<dbReference type="Proteomes" id="UP000026961">
    <property type="component" value="Chromosome 3"/>
</dbReference>
<reference evidence="3" key="1">
    <citation type="submission" date="2015-04" db="UniProtKB">
        <authorList>
            <consortium name="EnsemblPlants"/>
        </authorList>
    </citation>
    <scope>IDENTIFICATION</scope>
</reference>
<name>A0A0D9ZEW1_9ORYZ</name>
<dbReference type="HOGENOM" id="CLU_2376273_0_0_1"/>
<dbReference type="AlphaFoldDB" id="A0A0D9ZEW1"/>
<proteinExistence type="predicted"/>
<evidence type="ECO:0000313" key="3">
    <source>
        <dbReference type="EnsemblPlants" id="OGLUM03G38400.1"/>
    </source>
</evidence>
<evidence type="ECO:0000256" key="1">
    <source>
        <dbReference type="SAM" id="MobiDB-lite"/>
    </source>
</evidence>
<keyword evidence="4" id="KW-1185">Reference proteome</keyword>
<protein>
    <recommendedName>
        <fullName evidence="2">EF-hand domain-containing protein</fullName>
    </recommendedName>
</protein>
<organism evidence="3">
    <name type="scientific">Oryza glumipatula</name>
    <dbReference type="NCBI Taxonomy" id="40148"/>
    <lineage>
        <taxon>Eukaryota</taxon>
        <taxon>Viridiplantae</taxon>
        <taxon>Streptophyta</taxon>
        <taxon>Embryophyta</taxon>
        <taxon>Tracheophyta</taxon>
        <taxon>Spermatophyta</taxon>
        <taxon>Magnoliopsida</taxon>
        <taxon>Liliopsida</taxon>
        <taxon>Poales</taxon>
        <taxon>Poaceae</taxon>
        <taxon>BOP clade</taxon>
        <taxon>Oryzoideae</taxon>
        <taxon>Oryzeae</taxon>
        <taxon>Oryzinae</taxon>
        <taxon>Oryza</taxon>
    </lineage>
</organism>
<accession>A0A0D9ZEW1</accession>
<dbReference type="InterPro" id="IPR002048">
    <property type="entry name" value="EF_hand_dom"/>
</dbReference>
<feature type="region of interest" description="Disordered" evidence="1">
    <location>
        <begin position="54"/>
        <end position="95"/>
    </location>
</feature>
<dbReference type="GO" id="GO:0005509">
    <property type="term" value="F:calcium ion binding"/>
    <property type="evidence" value="ECO:0007669"/>
    <property type="project" value="InterPro"/>
</dbReference>
<dbReference type="SUPFAM" id="SSF47473">
    <property type="entry name" value="EF-hand"/>
    <property type="match status" value="1"/>
</dbReference>
<dbReference type="Gene3D" id="1.10.238.10">
    <property type="entry name" value="EF-hand"/>
    <property type="match status" value="1"/>
</dbReference>
<dbReference type="Gramene" id="OGLUM03G38400.1">
    <property type="protein sequence ID" value="OGLUM03G38400.1"/>
    <property type="gene ID" value="OGLUM03G38400"/>
</dbReference>
<sequence>MMMRKAIIRRTCGACEAVAAVEELAESKMAGEGEQREAFHVFDRDGDGYVSAAERAAEAGHGGERAARRLRQDDRGARRRRRRPDQLPRVEDSGI</sequence>
<feature type="domain" description="EF-hand" evidence="2">
    <location>
        <begin position="30"/>
        <end position="65"/>
    </location>
</feature>